<feature type="transmembrane region" description="Helical" evidence="1">
    <location>
        <begin position="12"/>
        <end position="30"/>
    </location>
</feature>
<keyword evidence="1" id="KW-1133">Transmembrane helix</keyword>
<keyword evidence="1" id="KW-0472">Membrane</keyword>
<comment type="caution">
    <text evidence="2">The sequence shown here is derived from an EMBL/GenBank/DDBJ whole genome shotgun (WGS) entry which is preliminary data.</text>
</comment>
<dbReference type="AlphaFoldDB" id="A0A147KDL5"/>
<evidence type="ECO:0000313" key="2">
    <source>
        <dbReference type="EMBL" id="KUP95392.1"/>
    </source>
</evidence>
<dbReference type="Proteomes" id="UP000074382">
    <property type="component" value="Unassembled WGS sequence"/>
</dbReference>
<keyword evidence="1" id="KW-0812">Transmembrane</keyword>
<name>A0A147KDL5_THECS</name>
<gene>
    <name evidence="2" type="ORF">AC529_17640</name>
</gene>
<reference evidence="3" key="1">
    <citation type="journal article" date="2017" name="Acta Aliment.">
        <title>Plant polysaccharide degrading enzyme system of Thermpbifida cellulosilytica TB100 revealed by de novo genome project data.</title>
        <authorList>
            <person name="Toth A."/>
            <person name="Baka E."/>
            <person name="Luzics S."/>
            <person name="Bata-Vidacs I."/>
            <person name="Nagy I."/>
            <person name="Balint B."/>
            <person name="Herceg R."/>
            <person name="Olasz F."/>
            <person name="Wilk T."/>
            <person name="Nagy T."/>
            <person name="Kriszt B."/>
            <person name="Nagy I."/>
            <person name="Kukolya J."/>
        </authorList>
    </citation>
    <scope>NUCLEOTIDE SEQUENCE [LARGE SCALE GENOMIC DNA]</scope>
    <source>
        <strain evidence="3">TB100</strain>
    </source>
</reference>
<evidence type="ECO:0000313" key="3">
    <source>
        <dbReference type="Proteomes" id="UP000074382"/>
    </source>
</evidence>
<keyword evidence="3" id="KW-1185">Reference proteome</keyword>
<accession>A0A147KDL5</accession>
<dbReference type="EMBL" id="LGEM01000127">
    <property type="protein sequence ID" value="KUP95392.1"/>
    <property type="molecule type" value="Genomic_DNA"/>
</dbReference>
<organism evidence="2 3">
    <name type="scientific">Thermobifida cellulosilytica TB100</name>
    <dbReference type="NCBI Taxonomy" id="665004"/>
    <lineage>
        <taxon>Bacteria</taxon>
        <taxon>Bacillati</taxon>
        <taxon>Actinomycetota</taxon>
        <taxon>Actinomycetes</taxon>
        <taxon>Streptosporangiales</taxon>
        <taxon>Nocardiopsidaceae</taxon>
        <taxon>Thermobifida</taxon>
    </lineage>
</organism>
<sequence>MSSSQRAPRRRLRAALVVAVLLLVAGGLVAVGHPNIAASLLLASLWLFLAFRRRPPKPLLRLPRRPREADEVEDLS</sequence>
<feature type="transmembrane region" description="Helical" evidence="1">
    <location>
        <begin position="36"/>
        <end position="52"/>
    </location>
</feature>
<evidence type="ECO:0000256" key="1">
    <source>
        <dbReference type="SAM" id="Phobius"/>
    </source>
</evidence>
<proteinExistence type="predicted"/>
<protein>
    <submittedName>
        <fullName evidence="2">Uncharacterized protein</fullName>
    </submittedName>
</protein>
<dbReference type="STRING" id="665004.AC529_17640"/>
<dbReference type="PATRIC" id="fig|665004.4.peg.2330"/>
<dbReference type="RefSeq" id="WP_068756175.1">
    <property type="nucleotide sequence ID" value="NZ_KQ950182.1"/>
</dbReference>